<keyword evidence="3" id="KW-1185">Reference proteome</keyword>
<protein>
    <submittedName>
        <fullName evidence="2">Uncharacterized protein</fullName>
    </submittedName>
</protein>
<reference evidence="2 3" key="1">
    <citation type="journal article" date="2015" name="Genome Biol.">
        <title>Comparative genomics of Steinernema reveals deeply conserved gene regulatory networks.</title>
        <authorList>
            <person name="Dillman A.R."/>
            <person name="Macchietto M."/>
            <person name="Porter C.F."/>
            <person name="Rogers A."/>
            <person name="Williams B."/>
            <person name="Antoshechkin I."/>
            <person name="Lee M.M."/>
            <person name="Goodwin Z."/>
            <person name="Lu X."/>
            <person name="Lewis E.E."/>
            <person name="Goodrich-Blair H."/>
            <person name="Stock S.P."/>
            <person name="Adams B.J."/>
            <person name="Sternberg P.W."/>
            <person name="Mortazavi A."/>
        </authorList>
    </citation>
    <scope>NUCLEOTIDE SEQUENCE [LARGE SCALE GENOMIC DNA]</scope>
    <source>
        <strain evidence="2 3">ALL</strain>
    </source>
</reference>
<dbReference type="EMBL" id="AZBU02000004">
    <property type="protein sequence ID" value="TKR82143.1"/>
    <property type="molecule type" value="Genomic_DNA"/>
</dbReference>
<evidence type="ECO:0000313" key="3">
    <source>
        <dbReference type="Proteomes" id="UP000298663"/>
    </source>
</evidence>
<reference evidence="2 3" key="2">
    <citation type="journal article" date="2019" name="G3 (Bethesda)">
        <title>Hybrid Assembly of the Genome of the Entomopathogenic Nematode Steinernema carpocapsae Identifies the X-Chromosome.</title>
        <authorList>
            <person name="Serra L."/>
            <person name="Macchietto M."/>
            <person name="Macias-Munoz A."/>
            <person name="McGill C.J."/>
            <person name="Rodriguez I.M."/>
            <person name="Rodriguez B."/>
            <person name="Murad R."/>
            <person name="Mortazavi A."/>
        </authorList>
    </citation>
    <scope>NUCLEOTIDE SEQUENCE [LARGE SCALE GENOMIC DNA]</scope>
    <source>
        <strain evidence="2 3">ALL</strain>
    </source>
</reference>
<comment type="caution">
    <text evidence="2">The sequence shown here is derived from an EMBL/GenBank/DDBJ whole genome shotgun (WGS) entry which is preliminary data.</text>
</comment>
<feature type="region of interest" description="Disordered" evidence="1">
    <location>
        <begin position="1"/>
        <end position="24"/>
    </location>
</feature>
<dbReference type="Proteomes" id="UP000298663">
    <property type="component" value="Unassembled WGS sequence"/>
</dbReference>
<accession>A0A4U5NHF9</accession>
<evidence type="ECO:0000256" key="1">
    <source>
        <dbReference type="SAM" id="MobiDB-lite"/>
    </source>
</evidence>
<sequence length="69" mass="7927">MKTSSRRSRTSSKRSRREEQLLSDLQYEATEREAAQKELQAGSTKYAAMEKFLASISRRLRQGTTVNES</sequence>
<proteinExistence type="predicted"/>
<dbReference type="AlphaFoldDB" id="A0A4U5NHF9"/>
<feature type="compositionally biased region" description="Basic residues" evidence="1">
    <location>
        <begin position="1"/>
        <end position="15"/>
    </location>
</feature>
<gene>
    <name evidence="2" type="ORF">L596_015913</name>
</gene>
<name>A0A4U5NHF9_STECR</name>
<organism evidence="2 3">
    <name type="scientific">Steinernema carpocapsae</name>
    <name type="common">Entomopathogenic nematode</name>
    <dbReference type="NCBI Taxonomy" id="34508"/>
    <lineage>
        <taxon>Eukaryota</taxon>
        <taxon>Metazoa</taxon>
        <taxon>Ecdysozoa</taxon>
        <taxon>Nematoda</taxon>
        <taxon>Chromadorea</taxon>
        <taxon>Rhabditida</taxon>
        <taxon>Tylenchina</taxon>
        <taxon>Panagrolaimomorpha</taxon>
        <taxon>Strongyloidoidea</taxon>
        <taxon>Steinernematidae</taxon>
        <taxon>Steinernema</taxon>
    </lineage>
</organism>
<evidence type="ECO:0000313" key="2">
    <source>
        <dbReference type="EMBL" id="TKR82143.1"/>
    </source>
</evidence>